<dbReference type="RefSeq" id="XP_038744049.1">
    <property type="nucleotide sequence ID" value="XM_038890441.1"/>
</dbReference>
<gene>
    <name evidence="3" type="ORF">CkaCkLH20_07725</name>
</gene>
<dbReference type="EMBL" id="JAATWM020000025">
    <property type="protein sequence ID" value="KAF9874588.1"/>
    <property type="molecule type" value="Genomic_DNA"/>
</dbReference>
<name>A0A9P6LIH0_9PEZI</name>
<evidence type="ECO:0000313" key="4">
    <source>
        <dbReference type="Proteomes" id="UP000781932"/>
    </source>
</evidence>
<dbReference type="InterPro" id="IPR000683">
    <property type="entry name" value="Gfo/Idh/MocA-like_OxRdtase_N"/>
</dbReference>
<accession>A0A9P6LIH0</accession>
<keyword evidence="4" id="KW-1185">Reference proteome</keyword>
<dbReference type="Gene3D" id="3.30.360.10">
    <property type="entry name" value="Dihydrodipicolinate Reductase, domain 2"/>
    <property type="match status" value="1"/>
</dbReference>
<reference evidence="3" key="2">
    <citation type="submission" date="2020-11" db="EMBL/GenBank/DDBJ databases">
        <title>Whole genome sequencing of Colletotrichum sp.</title>
        <authorList>
            <person name="Li H."/>
        </authorList>
    </citation>
    <scope>NUCLEOTIDE SEQUENCE</scope>
    <source>
        <strain evidence="3">CkLH20</strain>
    </source>
</reference>
<dbReference type="Proteomes" id="UP000781932">
    <property type="component" value="Unassembled WGS sequence"/>
</dbReference>
<dbReference type="InterPro" id="IPR051450">
    <property type="entry name" value="Gfo/Idh/MocA_Oxidoreductases"/>
</dbReference>
<comment type="caution">
    <text evidence="3">The sequence shown here is derived from an EMBL/GenBank/DDBJ whole genome shotgun (WGS) entry which is preliminary data.</text>
</comment>
<dbReference type="SUPFAM" id="SSF51735">
    <property type="entry name" value="NAD(P)-binding Rossmann-fold domains"/>
    <property type="match status" value="1"/>
</dbReference>
<organism evidence="3 4">
    <name type="scientific">Colletotrichum karsti</name>
    <dbReference type="NCBI Taxonomy" id="1095194"/>
    <lineage>
        <taxon>Eukaryota</taxon>
        <taxon>Fungi</taxon>
        <taxon>Dikarya</taxon>
        <taxon>Ascomycota</taxon>
        <taxon>Pezizomycotina</taxon>
        <taxon>Sordariomycetes</taxon>
        <taxon>Hypocreomycetidae</taxon>
        <taxon>Glomerellales</taxon>
        <taxon>Glomerellaceae</taxon>
        <taxon>Colletotrichum</taxon>
        <taxon>Colletotrichum boninense species complex</taxon>
    </lineage>
</organism>
<feature type="domain" description="Gfo/Idh/MocA-like oxidoreductase C-terminal" evidence="2">
    <location>
        <begin position="138"/>
        <end position="350"/>
    </location>
</feature>
<dbReference type="GO" id="GO:0000166">
    <property type="term" value="F:nucleotide binding"/>
    <property type="evidence" value="ECO:0007669"/>
    <property type="project" value="InterPro"/>
</dbReference>
<feature type="domain" description="Gfo/Idh/MocA-like oxidoreductase N-terminal" evidence="1">
    <location>
        <begin position="9"/>
        <end position="126"/>
    </location>
</feature>
<dbReference type="PANTHER" id="PTHR43377:SF1">
    <property type="entry name" value="BILIVERDIN REDUCTASE A"/>
    <property type="match status" value="1"/>
</dbReference>
<proteinExistence type="predicted"/>
<reference evidence="3" key="1">
    <citation type="submission" date="2020-03" db="EMBL/GenBank/DDBJ databases">
        <authorList>
            <person name="He L."/>
        </authorList>
    </citation>
    <scope>NUCLEOTIDE SEQUENCE</scope>
    <source>
        <strain evidence="3">CkLH20</strain>
    </source>
</reference>
<evidence type="ECO:0000259" key="1">
    <source>
        <dbReference type="Pfam" id="PF01408"/>
    </source>
</evidence>
<protein>
    <submittedName>
        <fullName evidence="3">Quinate utilization oxidoreductase</fullName>
    </submittedName>
</protein>
<dbReference type="OrthoDB" id="446809at2759"/>
<evidence type="ECO:0000259" key="2">
    <source>
        <dbReference type="Pfam" id="PF02894"/>
    </source>
</evidence>
<dbReference type="Pfam" id="PF01408">
    <property type="entry name" value="GFO_IDH_MocA"/>
    <property type="match status" value="1"/>
</dbReference>
<dbReference type="AlphaFoldDB" id="A0A9P6LIH0"/>
<evidence type="ECO:0000313" key="3">
    <source>
        <dbReference type="EMBL" id="KAF9874588.1"/>
    </source>
</evidence>
<dbReference type="SUPFAM" id="SSF55347">
    <property type="entry name" value="Glyceraldehyde-3-phosphate dehydrogenase-like, C-terminal domain"/>
    <property type="match status" value="1"/>
</dbReference>
<dbReference type="Gene3D" id="3.40.50.720">
    <property type="entry name" value="NAD(P)-binding Rossmann-like Domain"/>
    <property type="match status" value="1"/>
</dbReference>
<dbReference type="InterPro" id="IPR036291">
    <property type="entry name" value="NAD(P)-bd_dom_sf"/>
</dbReference>
<dbReference type="PANTHER" id="PTHR43377">
    <property type="entry name" value="BILIVERDIN REDUCTASE A"/>
    <property type="match status" value="1"/>
</dbReference>
<sequence>MAASHQKISFAVIGVGLIGPRHARTVIQNPETTLVAIVDPAPAGRELATELNVAHYASVDDLVQSPHPPEAAIVCTPNHTHVKITKQLASHGLHPLIEKPISSDLPSGLDLLDHLKQTGVKALVGHHRRFNPYIYAAKSSLDAGSVGKIIAVNGVWALYKPDEYFEGPGAWRKGKDGGVILINMIHEVDILHYLLGPIVRVHAEKTMSERGHEAEEGAALTLRFKSGVVGSFLISDNTPSPFNFEAGTGENPLIPQTRGTFYQVFGANGTLSVPDMALWTYEDKKSWHSNMATHTIDVGKGVPFEMQLSHFCQYIRGEVAPSCTPQAGLAALIVCDAIKQSLESNTTVDIPEYEL</sequence>
<dbReference type="Pfam" id="PF02894">
    <property type="entry name" value="GFO_IDH_MocA_C"/>
    <property type="match status" value="1"/>
</dbReference>
<dbReference type="InterPro" id="IPR004104">
    <property type="entry name" value="Gfo/Idh/MocA-like_OxRdtase_C"/>
</dbReference>
<dbReference type="GeneID" id="62163515"/>